<evidence type="ECO:0000256" key="16">
    <source>
        <dbReference type="ARBA" id="ARBA00083231"/>
    </source>
</evidence>
<keyword evidence="9" id="KW-0136">Cellulose degradation</keyword>
<dbReference type="Gene3D" id="3.20.20.300">
    <property type="entry name" value="Glycoside hydrolase, family 3, N-terminal domain"/>
    <property type="match status" value="1"/>
</dbReference>
<gene>
    <name evidence="20" type="ORF">ESCO_005301</name>
</gene>
<dbReference type="SUPFAM" id="SSF52279">
    <property type="entry name" value="Beta-D-glucan exohydrolase, C-terminal domain"/>
    <property type="match status" value="1"/>
</dbReference>
<dbReference type="GO" id="GO:0030245">
    <property type="term" value="P:cellulose catabolic process"/>
    <property type="evidence" value="ECO:0007669"/>
    <property type="project" value="UniProtKB-KW"/>
</dbReference>
<dbReference type="Pfam" id="PF14310">
    <property type="entry name" value="Fn3-like"/>
    <property type="match status" value="1"/>
</dbReference>
<dbReference type="Gene3D" id="3.40.50.1700">
    <property type="entry name" value="Glycoside hydrolase family 3 C-terminal domain"/>
    <property type="match status" value="1"/>
</dbReference>
<dbReference type="Proteomes" id="UP000053831">
    <property type="component" value="Unassembled WGS sequence"/>
</dbReference>
<comment type="caution">
    <text evidence="20">The sequence shown here is derived from an EMBL/GenBank/DDBJ whole genome shotgun (WGS) entry which is preliminary data.</text>
</comment>
<comment type="subcellular location">
    <subcellularLocation>
        <location evidence="2">Secreted</location>
    </subcellularLocation>
</comment>
<reference evidence="20 21" key="1">
    <citation type="submission" date="2015-07" db="EMBL/GenBank/DDBJ databases">
        <title>The genome of the fungus Escovopsis weberi, a specialized disease agent of ant agriculture.</title>
        <authorList>
            <person name="de Man T.J."/>
            <person name="Stajich J.E."/>
            <person name="Kubicek C.P."/>
            <person name="Chenthamara K."/>
            <person name="Atanasova L."/>
            <person name="Druzhinina I.S."/>
            <person name="Birnbaum S."/>
            <person name="Barribeau S.M."/>
            <person name="Teiling C."/>
            <person name="Suen G."/>
            <person name="Currie C."/>
            <person name="Gerardo N.M."/>
        </authorList>
    </citation>
    <scope>NUCLEOTIDE SEQUENCE [LARGE SCALE GENOMIC DNA]</scope>
</reference>
<dbReference type="OrthoDB" id="416222at2759"/>
<dbReference type="InterPro" id="IPR002772">
    <property type="entry name" value="Glyco_hydro_3_C"/>
</dbReference>
<evidence type="ECO:0000256" key="3">
    <source>
        <dbReference type="ARBA" id="ARBA00004987"/>
    </source>
</evidence>
<dbReference type="STRING" id="150374.A0A0M8MX52"/>
<dbReference type="EC" id="3.2.1.21" evidence="5"/>
<dbReference type="FunFam" id="3.40.50.1700:FF:000003">
    <property type="entry name" value="Probable beta-glucosidase"/>
    <property type="match status" value="1"/>
</dbReference>
<dbReference type="PANTHER" id="PTHR42715">
    <property type="entry name" value="BETA-GLUCOSIDASE"/>
    <property type="match status" value="1"/>
</dbReference>
<dbReference type="InterPro" id="IPR036881">
    <property type="entry name" value="Glyco_hydro_3_C_sf"/>
</dbReference>
<evidence type="ECO:0000256" key="14">
    <source>
        <dbReference type="ARBA" id="ARBA00070030"/>
    </source>
</evidence>
<evidence type="ECO:0000256" key="4">
    <source>
        <dbReference type="ARBA" id="ARBA00005336"/>
    </source>
</evidence>
<comment type="catalytic activity">
    <reaction evidence="1">
        <text>Hydrolysis of terminal, non-reducing beta-D-glucosyl residues with release of beta-D-glucose.</text>
        <dbReference type="EC" id="3.2.1.21"/>
    </reaction>
</comment>
<evidence type="ECO:0000256" key="5">
    <source>
        <dbReference type="ARBA" id="ARBA00012744"/>
    </source>
</evidence>
<evidence type="ECO:0000256" key="7">
    <source>
        <dbReference type="ARBA" id="ARBA00022729"/>
    </source>
</evidence>
<sequence>MKHQALLAVAASSLAKDWDAAYSKASSALQSLSLAEKVGIVTGIGWQNGPCVGNTSPAPAIGFPQLCLQDGPLGTRFASAATAFPPAIQAAATWDRALIRDRGAFMAREARALGVHVLLGPCVGPLGKIPRGGRGWEGWGPDPYLAGVGAAETVAAMQREGVQATVKHWLMNEQELERESISADAPGRTARELYAWPFADALRAGAAAVMCSYNRINGTFACESDEALAGLLKHEMGFRGYVLTDWNAQHSTSASAAAGLDMAMPGDDYAGGHVWWGPQLEDAVRQGNVSAERVDDMVTRVLAGWYLTGQDGGDFPTIDLRRDVQADAHRQNARAVARDGIVLLKNEGGVLPLRNPNVSIAVIGSGAVAGRHARNDCEDMGCNDGALGMGWGSGSMPYPYFIAPHDAIRERVAAAAAEGAAEGVAAAAAVTLSATDDPAAAAAAARGADLALVFLTADSGEGYISVEGSAGDRPHLDPWHGGNELVAAAASASANVVVVVHSVGPVVLESVLAHESVRAVVWAGLPSQESGNALADVLWGDASPSGKLVYTIARREEDYGTQVMHGRDPFEEGLLVDYRAFDARSISPRYEFGFGLSYTEFAYSALKIRSSATPGPAAGPIEPGGPADLFDVVATVTVRVKNTGRVAGAEVAQLYLAHPGAGNSSNSSDSSQSADSAATPPRQLRGFAKLHLASGQTGTATFELRRRDLSYWDAARGWVLPEGDFEVLVGASSRDVRMRGVLSVLRPRGGAGLTGLGVGSLLAAGRKMDCSSKGSKDYETETCRARREMAKYVEL</sequence>
<dbReference type="InterPro" id="IPR013783">
    <property type="entry name" value="Ig-like_fold"/>
</dbReference>
<evidence type="ECO:0000256" key="11">
    <source>
        <dbReference type="ARBA" id="ARBA00023277"/>
    </source>
</evidence>
<evidence type="ECO:0000256" key="2">
    <source>
        <dbReference type="ARBA" id="ARBA00004613"/>
    </source>
</evidence>
<dbReference type="EMBL" id="LGSR01000017">
    <property type="protein sequence ID" value="KOS20478.1"/>
    <property type="molecule type" value="Genomic_DNA"/>
</dbReference>
<evidence type="ECO:0000256" key="6">
    <source>
        <dbReference type="ARBA" id="ARBA00022525"/>
    </source>
</evidence>
<evidence type="ECO:0000256" key="18">
    <source>
        <dbReference type="SAM" id="MobiDB-lite"/>
    </source>
</evidence>
<dbReference type="InterPro" id="IPR026891">
    <property type="entry name" value="Fn3-like"/>
</dbReference>
<feature type="region of interest" description="Disordered" evidence="18">
    <location>
        <begin position="660"/>
        <end position="680"/>
    </location>
</feature>
<dbReference type="GO" id="GO:0005576">
    <property type="term" value="C:extracellular region"/>
    <property type="evidence" value="ECO:0007669"/>
    <property type="project" value="UniProtKB-SubCell"/>
</dbReference>
<organism evidence="20 21">
    <name type="scientific">Escovopsis weberi</name>
    <dbReference type="NCBI Taxonomy" id="150374"/>
    <lineage>
        <taxon>Eukaryota</taxon>
        <taxon>Fungi</taxon>
        <taxon>Dikarya</taxon>
        <taxon>Ascomycota</taxon>
        <taxon>Pezizomycotina</taxon>
        <taxon>Sordariomycetes</taxon>
        <taxon>Hypocreomycetidae</taxon>
        <taxon>Hypocreales</taxon>
        <taxon>Hypocreaceae</taxon>
        <taxon>Escovopsis</taxon>
    </lineage>
</organism>
<keyword evidence="8" id="KW-0378">Hydrolase</keyword>
<evidence type="ECO:0000313" key="20">
    <source>
        <dbReference type="EMBL" id="KOS20478.1"/>
    </source>
</evidence>
<keyword evidence="11" id="KW-0119">Carbohydrate metabolism</keyword>
<proteinExistence type="inferred from homology"/>
<evidence type="ECO:0000256" key="1">
    <source>
        <dbReference type="ARBA" id="ARBA00000448"/>
    </source>
</evidence>
<name>A0A0M8MX52_ESCWE</name>
<dbReference type="PRINTS" id="PR00133">
    <property type="entry name" value="GLHYDRLASE3"/>
</dbReference>
<comment type="similarity">
    <text evidence="4">Belongs to the glycosyl hydrolase 3 family.</text>
</comment>
<comment type="pathway">
    <text evidence="3">Glycan metabolism; cellulose degradation.</text>
</comment>
<dbReference type="PANTHER" id="PTHR42715:SF28">
    <property type="entry name" value="BETA-GLUCOSIDASE L-RELATED"/>
    <property type="match status" value="1"/>
</dbReference>
<dbReference type="SUPFAM" id="SSF51445">
    <property type="entry name" value="(Trans)glycosidases"/>
    <property type="match status" value="1"/>
</dbReference>
<keyword evidence="10" id="KW-0325">Glycoprotein</keyword>
<dbReference type="InterPro" id="IPR001764">
    <property type="entry name" value="Glyco_hydro_3_N"/>
</dbReference>
<evidence type="ECO:0000256" key="12">
    <source>
        <dbReference type="ARBA" id="ARBA00023295"/>
    </source>
</evidence>
<dbReference type="InterPro" id="IPR036962">
    <property type="entry name" value="Glyco_hydro_3_N_sf"/>
</dbReference>
<dbReference type="Pfam" id="PF01915">
    <property type="entry name" value="Glyco_hydro_3_C"/>
    <property type="match status" value="1"/>
</dbReference>
<evidence type="ECO:0000256" key="9">
    <source>
        <dbReference type="ARBA" id="ARBA00023001"/>
    </source>
</evidence>
<dbReference type="AlphaFoldDB" id="A0A0M8MX52"/>
<keyword evidence="7" id="KW-0732">Signal</keyword>
<dbReference type="GO" id="GO:0008422">
    <property type="term" value="F:beta-glucosidase activity"/>
    <property type="evidence" value="ECO:0007669"/>
    <property type="project" value="UniProtKB-EC"/>
</dbReference>
<dbReference type="Pfam" id="PF00933">
    <property type="entry name" value="Glyco_hydro_3"/>
    <property type="match status" value="1"/>
</dbReference>
<evidence type="ECO:0000313" key="21">
    <source>
        <dbReference type="Proteomes" id="UP000053831"/>
    </source>
</evidence>
<keyword evidence="6" id="KW-0964">Secreted</keyword>
<keyword evidence="21" id="KW-1185">Reference proteome</keyword>
<dbReference type="Gene3D" id="2.60.40.10">
    <property type="entry name" value="Immunoglobulins"/>
    <property type="match status" value="1"/>
</dbReference>
<evidence type="ECO:0000259" key="19">
    <source>
        <dbReference type="SMART" id="SM01217"/>
    </source>
</evidence>
<protein>
    <recommendedName>
        <fullName evidence="14">Beta-glucosidase cel3A</fullName>
        <ecNumber evidence="5">3.2.1.21</ecNumber>
    </recommendedName>
    <alternativeName>
        <fullName evidence="15">Beta-D-glucoside glucohydrolase cel3A</fullName>
    </alternativeName>
    <alternativeName>
        <fullName evidence="17">Cellobiase cel3A</fullName>
    </alternativeName>
    <alternativeName>
        <fullName evidence="16">Gentiobiase cel3A</fullName>
    </alternativeName>
</protein>
<feature type="compositionally biased region" description="Low complexity" evidence="18">
    <location>
        <begin position="660"/>
        <end position="678"/>
    </location>
</feature>
<feature type="domain" description="Fibronectin type III-like" evidence="19">
    <location>
        <begin position="650"/>
        <end position="733"/>
    </location>
</feature>
<dbReference type="InterPro" id="IPR017853">
    <property type="entry name" value="GH"/>
</dbReference>
<accession>A0A0M8MX52</accession>
<keyword evidence="13" id="KW-0624">Polysaccharide degradation</keyword>
<evidence type="ECO:0000256" key="15">
    <source>
        <dbReference type="ARBA" id="ARBA00078013"/>
    </source>
</evidence>
<evidence type="ECO:0000256" key="8">
    <source>
        <dbReference type="ARBA" id="ARBA00022801"/>
    </source>
</evidence>
<evidence type="ECO:0000256" key="17">
    <source>
        <dbReference type="ARBA" id="ARBA00083611"/>
    </source>
</evidence>
<dbReference type="SMART" id="SM01217">
    <property type="entry name" value="Fn3_like"/>
    <property type="match status" value="1"/>
</dbReference>
<evidence type="ECO:0000256" key="13">
    <source>
        <dbReference type="ARBA" id="ARBA00023326"/>
    </source>
</evidence>
<keyword evidence="12" id="KW-0326">Glycosidase</keyword>
<dbReference type="InterPro" id="IPR050288">
    <property type="entry name" value="Cellulose_deg_GH3"/>
</dbReference>
<dbReference type="FunFam" id="3.20.20.300:FF:000002">
    <property type="entry name" value="Probable beta-glucosidase"/>
    <property type="match status" value="1"/>
</dbReference>
<evidence type="ECO:0000256" key="10">
    <source>
        <dbReference type="ARBA" id="ARBA00023180"/>
    </source>
</evidence>